<gene>
    <name evidence="11" type="ORF">JOD41_000350</name>
</gene>
<comment type="similarity">
    <text evidence="7">Belongs to the DNA polymerase HolA subunit family.</text>
</comment>
<evidence type="ECO:0000256" key="8">
    <source>
        <dbReference type="ARBA" id="ARBA00049244"/>
    </source>
</evidence>
<evidence type="ECO:0000256" key="3">
    <source>
        <dbReference type="ARBA" id="ARBA00022679"/>
    </source>
</evidence>
<evidence type="ECO:0000256" key="6">
    <source>
        <dbReference type="ARBA" id="ARBA00022932"/>
    </source>
</evidence>
<dbReference type="SUPFAM" id="SSF48019">
    <property type="entry name" value="post-AAA+ oligomerization domain-like"/>
    <property type="match status" value="1"/>
</dbReference>
<evidence type="ECO:0000313" key="11">
    <source>
        <dbReference type="EMBL" id="MBM7549635.1"/>
    </source>
</evidence>
<organism evidence="11 12">
    <name type="scientific">Peptoniphilus gorbachii</name>
    <dbReference type="NCBI Taxonomy" id="411567"/>
    <lineage>
        <taxon>Bacteria</taxon>
        <taxon>Bacillati</taxon>
        <taxon>Bacillota</taxon>
        <taxon>Tissierellia</taxon>
        <taxon>Tissierellales</taxon>
        <taxon>Peptoniphilaceae</taxon>
        <taxon>Peptoniphilus</taxon>
    </lineage>
</organism>
<dbReference type="Pfam" id="PF21694">
    <property type="entry name" value="DNA_pol3_delta_C"/>
    <property type="match status" value="1"/>
</dbReference>
<feature type="domain" description="DNA polymerase III delta N-terminal" evidence="9">
    <location>
        <begin position="16"/>
        <end position="128"/>
    </location>
</feature>
<keyword evidence="3 11" id="KW-0808">Transferase</keyword>
<dbReference type="InterPro" id="IPR010372">
    <property type="entry name" value="DNA_pol3_delta_N"/>
</dbReference>
<protein>
    <recommendedName>
        <fullName evidence="2">DNA polymerase III subunit delta</fullName>
        <ecNumber evidence="1">2.7.7.7</ecNumber>
    </recommendedName>
</protein>
<evidence type="ECO:0000313" key="12">
    <source>
        <dbReference type="Proteomes" id="UP000720595"/>
    </source>
</evidence>
<keyword evidence="6" id="KW-0239">DNA-directed DNA polymerase</keyword>
<evidence type="ECO:0000256" key="1">
    <source>
        <dbReference type="ARBA" id="ARBA00012417"/>
    </source>
</evidence>
<dbReference type="Proteomes" id="UP000720595">
    <property type="component" value="Unassembled WGS sequence"/>
</dbReference>
<comment type="caution">
    <text evidence="11">The sequence shown here is derived from an EMBL/GenBank/DDBJ whole genome shotgun (WGS) entry which is preliminary data.</text>
</comment>
<dbReference type="RefSeq" id="WP_205051329.1">
    <property type="nucleotide sequence ID" value="NZ_JAFBDH010000001.1"/>
</dbReference>
<sequence length="337" mass="39629">MNYKKIYKDDTHSGAYLFFGKEKYLMENAIGYLLNKYVKGSEAFNYIKFKGVEAKPEDIISACETYPVMNDKKVVLVRDVTDFIGEYDLKKSFYEFLDNLSDFVVLIFWDTANIKKTTKFYKYFQKNHRDIDFGKLSPVDANRFVKSYFLRKGKKINDREAALFIKESGYTSKNEDVVLLDLNSEMDKIAAAAKSDLISESDIRNLITENIDTNIFAFLDSMMQRNSEIALVEFHNIVKLGEEYPIIFYHIIRQVKNLLSYKILSEKNISHAEIMNKMGVSKFEFDKKIKIYERNFSKEFLIDFYEELIRADEFFKTSSVDEKVIFETLIIKYCQKS</sequence>
<dbReference type="PANTHER" id="PTHR34388">
    <property type="entry name" value="DNA POLYMERASE III SUBUNIT DELTA"/>
    <property type="match status" value="1"/>
</dbReference>
<keyword evidence="5" id="KW-0235">DNA replication</keyword>
<evidence type="ECO:0000259" key="9">
    <source>
        <dbReference type="Pfam" id="PF06144"/>
    </source>
</evidence>
<evidence type="ECO:0000259" key="10">
    <source>
        <dbReference type="Pfam" id="PF21694"/>
    </source>
</evidence>
<feature type="domain" description="DNA polymerase III delta subunit-like C-terminal" evidence="10">
    <location>
        <begin position="213"/>
        <end position="333"/>
    </location>
</feature>
<dbReference type="InterPro" id="IPR008921">
    <property type="entry name" value="DNA_pol3_clamp-load_cplx_C"/>
</dbReference>
<dbReference type="Gene3D" id="3.40.50.300">
    <property type="entry name" value="P-loop containing nucleotide triphosphate hydrolases"/>
    <property type="match status" value="1"/>
</dbReference>
<dbReference type="PANTHER" id="PTHR34388:SF1">
    <property type="entry name" value="DNA POLYMERASE III SUBUNIT DELTA"/>
    <property type="match status" value="1"/>
</dbReference>
<dbReference type="Gene3D" id="1.20.272.10">
    <property type="match status" value="1"/>
</dbReference>
<dbReference type="EMBL" id="JAFBDH010000001">
    <property type="protein sequence ID" value="MBM7549635.1"/>
    <property type="molecule type" value="Genomic_DNA"/>
</dbReference>
<keyword evidence="12" id="KW-1185">Reference proteome</keyword>
<dbReference type="InterPro" id="IPR027417">
    <property type="entry name" value="P-loop_NTPase"/>
</dbReference>
<name>A0ABS2MHZ7_9FIRM</name>
<dbReference type="EC" id="2.7.7.7" evidence="1"/>
<dbReference type="InterPro" id="IPR048466">
    <property type="entry name" value="DNA_pol3_delta-like_C"/>
</dbReference>
<evidence type="ECO:0000256" key="4">
    <source>
        <dbReference type="ARBA" id="ARBA00022695"/>
    </source>
</evidence>
<reference evidence="11 12" key="1">
    <citation type="submission" date="2021-01" db="EMBL/GenBank/DDBJ databases">
        <title>Genomic Encyclopedia of Type Strains, Phase IV (KMG-IV): sequencing the most valuable type-strain genomes for metagenomic binning, comparative biology and taxonomic classification.</title>
        <authorList>
            <person name="Goeker M."/>
        </authorList>
    </citation>
    <scope>NUCLEOTIDE SEQUENCE [LARGE SCALE GENOMIC DNA]</scope>
    <source>
        <strain evidence="11 12">DSM 21461</strain>
    </source>
</reference>
<accession>A0ABS2MHZ7</accession>
<dbReference type="Pfam" id="PF06144">
    <property type="entry name" value="DNA_pol3_delta"/>
    <property type="match status" value="1"/>
</dbReference>
<keyword evidence="4 11" id="KW-0548">Nucleotidyltransferase</keyword>
<dbReference type="SUPFAM" id="SSF52540">
    <property type="entry name" value="P-loop containing nucleoside triphosphate hydrolases"/>
    <property type="match status" value="1"/>
</dbReference>
<evidence type="ECO:0000256" key="7">
    <source>
        <dbReference type="ARBA" id="ARBA00034754"/>
    </source>
</evidence>
<evidence type="ECO:0000256" key="5">
    <source>
        <dbReference type="ARBA" id="ARBA00022705"/>
    </source>
</evidence>
<comment type="catalytic activity">
    <reaction evidence="8">
        <text>DNA(n) + a 2'-deoxyribonucleoside 5'-triphosphate = DNA(n+1) + diphosphate</text>
        <dbReference type="Rhea" id="RHEA:22508"/>
        <dbReference type="Rhea" id="RHEA-COMP:17339"/>
        <dbReference type="Rhea" id="RHEA-COMP:17340"/>
        <dbReference type="ChEBI" id="CHEBI:33019"/>
        <dbReference type="ChEBI" id="CHEBI:61560"/>
        <dbReference type="ChEBI" id="CHEBI:173112"/>
        <dbReference type="EC" id="2.7.7.7"/>
    </reaction>
</comment>
<dbReference type="InterPro" id="IPR005790">
    <property type="entry name" value="DNA_polIII_delta"/>
</dbReference>
<evidence type="ECO:0000256" key="2">
    <source>
        <dbReference type="ARBA" id="ARBA00017703"/>
    </source>
</evidence>
<dbReference type="NCBIfam" id="TIGR01128">
    <property type="entry name" value="holA"/>
    <property type="match status" value="1"/>
</dbReference>
<dbReference type="GO" id="GO:0003887">
    <property type="term" value="F:DNA-directed DNA polymerase activity"/>
    <property type="evidence" value="ECO:0007669"/>
    <property type="project" value="UniProtKB-EC"/>
</dbReference>
<proteinExistence type="inferred from homology"/>